<proteinExistence type="inferred from homology"/>
<comment type="subcellular location">
    <subcellularLocation>
        <location evidence="1">Secreted</location>
    </subcellularLocation>
</comment>
<evidence type="ECO:0000256" key="8">
    <source>
        <dbReference type="ARBA" id="ARBA00023180"/>
    </source>
</evidence>
<evidence type="ECO:0000313" key="13">
    <source>
        <dbReference type="RefSeq" id="XP_022364363.1"/>
    </source>
</evidence>
<dbReference type="SUPFAM" id="SSF143113">
    <property type="entry name" value="NAP-like"/>
    <property type="match status" value="1"/>
</dbReference>
<dbReference type="AlphaFoldDB" id="A0A2Y9JTR4"/>
<dbReference type="GO" id="GO:0006956">
    <property type="term" value="P:complement activation"/>
    <property type="evidence" value="ECO:0007669"/>
    <property type="project" value="TreeGrafter"/>
</dbReference>
<feature type="domain" description="Sushi" evidence="11">
    <location>
        <begin position="183"/>
        <end position="241"/>
    </location>
</feature>
<accession>A0A2Y9JTR4</accession>
<dbReference type="SUPFAM" id="SSF57535">
    <property type="entry name" value="Complement control module/SCR domain"/>
    <property type="match status" value="9"/>
</dbReference>
<feature type="disulfide bond" evidence="9">
    <location>
        <begin position="185"/>
        <end position="228"/>
    </location>
</feature>
<feature type="disulfide bond" evidence="9">
    <location>
        <begin position="511"/>
        <end position="554"/>
    </location>
</feature>
<feature type="compositionally biased region" description="Polar residues" evidence="10">
    <location>
        <begin position="343"/>
        <end position="353"/>
    </location>
</feature>
<gene>
    <name evidence="13" type="primary">LOC111150967</name>
</gene>
<dbReference type="OrthoDB" id="10051774at2759"/>
<feature type="domain" description="Sushi" evidence="11">
    <location>
        <begin position="381"/>
        <end position="438"/>
    </location>
</feature>
<dbReference type="CDD" id="cd00033">
    <property type="entry name" value="CCP"/>
    <property type="match status" value="7"/>
</dbReference>
<name>A0A2Y9JTR4_ENHLU</name>
<keyword evidence="7 9" id="KW-1015">Disulfide bond</keyword>
<feature type="domain" description="Sushi" evidence="11">
    <location>
        <begin position="109"/>
        <end position="166"/>
    </location>
</feature>
<dbReference type="Pfam" id="PF00956">
    <property type="entry name" value="NAP"/>
    <property type="match status" value="1"/>
</dbReference>
<keyword evidence="6" id="KW-0677">Repeat</keyword>
<dbReference type="Pfam" id="PF00084">
    <property type="entry name" value="Sushi"/>
    <property type="match status" value="8"/>
</dbReference>
<dbReference type="InterPro" id="IPR035976">
    <property type="entry name" value="Sushi/SCR/CCP_sf"/>
</dbReference>
<dbReference type="GeneID" id="111150967"/>
<dbReference type="PANTHER" id="PTHR45785">
    <property type="entry name" value="COMPLEMENT FACTOR H-RELATED"/>
    <property type="match status" value="1"/>
</dbReference>
<dbReference type="FunFam" id="2.10.70.10:FF:000060">
    <property type="entry name" value="Complement inhibitory factor H"/>
    <property type="match status" value="1"/>
</dbReference>
<dbReference type="SMART" id="SM00032">
    <property type="entry name" value="CCP"/>
    <property type="match status" value="9"/>
</dbReference>
<dbReference type="GO" id="GO:0001851">
    <property type="term" value="F:complement component C3b binding"/>
    <property type="evidence" value="ECO:0007669"/>
    <property type="project" value="TreeGrafter"/>
</dbReference>
<evidence type="ECO:0000256" key="4">
    <source>
        <dbReference type="ARBA" id="ARBA00022659"/>
    </source>
</evidence>
<evidence type="ECO:0000256" key="9">
    <source>
        <dbReference type="PROSITE-ProRule" id="PRU00302"/>
    </source>
</evidence>
<evidence type="ECO:0000256" key="1">
    <source>
        <dbReference type="ARBA" id="ARBA00004613"/>
    </source>
</evidence>
<keyword evidence="4 9" id="KW-0768">Sushi</keyword>
<comment type="caution">
    <text evidence="9">Lacks conserved residue(s) required for the propagation of feature annotation.</text>
</comment>
<dbReference type="PROSITE" id="PS50923">
    <property type="entry name" value="SUSHI"/>
    <property type="match status" value="8"/>
</dbReference>
<feature type="domain" description="Sushi" evidence="11">
    <location>
        <begin position="687"/>
        <end position="746"/>
    </location>
</feature>
<dbReference type="InterPro" id="IPR051503">
    <property type="entry name" value="ComplSys_Reg/VirEntry_Med"/>
</dbReference>
<dbReference type="STRING" id="391180.A0A2Y9JTR4"/>
<evidence type="ECO:0000256" key="3">
    <source>
        <dbReference type="ARBA" id="ARBA00022525"/>
    </source>
</evidence>
<feature type="region of interest" description="Disordered" evidence="10">
    <location>
        <begin position="340"/>
        <end position="393"/>
    </location>
</feature>
<feature type="disulfide bond" evidence="9">
    <location>
        <begin position="689"/>
        <end position="732"/>
    </location>
</feature>
<dbReference type="FunFam" id="2.10.70.10:FF:000054">
    <property type="entry name" value="Complement inhibitory factor H"/>
    <property type="match status" value="1"/>
</dbReference>
<feature type="disulfide bond" evidence="9">
    <location>
        <begin position="212"/>
        <end position="239"/>
    </location>
</feature>
<evidence type="ECO:0000256" key="10">
    <source>
        <dbReference type="SAM" id="MobiDB-lite"/>
    </source>
</evidence>
<dbReference type="GO" id="GO:0006334">
    <property type="term" value="P:nucleosome assembly"/>
    <property type="evidence" value="ECO:0007669"/>
    <property type="project" value="InterPro"/>
</dbReference>
<dbReference type="InterPro" id="IPR002164">
    <property type="entry name" value="NAP_family"/>
</dbReference>
<dbReference type="PANTHER" id="PTHR45785:SF7">
    <property type="entry name" value="COMPLEMENT FACTOR H"/>
    <property type="match status" value="1"/>
</dbReference>
<feature type="domain" description="Sushi" evidence="11">
    <location>
        <begin position="568"/>
        <end position="626"/>
    </location>
</feature>
<evidence type="ECO:0000256" key="7">
    <source>
        <dbReference type="ARBA" id="ARBA00023157"/>
    </source>
</evidence>
<dbReference type="KEGG" id="elk:111150967"/>
<comment type="similarity">
    <text evidence="2">Belongs to the nucleosome assembly protein (NAP) family.</text>
</comment>
<keyword evidence="5" id="KW-0732">Signal</keyword>
<feature type="disulfide bond" evidence="9">
    <location>
        <begin position="570"/>
        <end position="613"/>
    </location>
</feature>
<dbReference type="Proteomes" id="UP000248482">
    <property type="component" value="Unplaced"/>
</dbReference>
<dbReference type="FunFam" id="2.10.70.10:FF:000026">
    <property type="entry name" value="Complement inhibitory factor H"/>
    <property type="match status" value="3"/>
</dbReference>
<keyword evidence="12" id="KW-1185">Reference proteome</keyword>
<sequence>MEVPWGQPMGASLINGFPGGGGRRVSGVFQVPHAPWAGLAFGSVKSCDFPEIKHGQLYNENRYRSYFPARLRDYFAYYCDTNFVTPSKHSWGYITCTSKGWEPVVPCLRQCIFSYLKNESATRFGQKYFQDESVRVQCSSGYSLQNEQTIMTCTEDGWFPPPECIPLKRCLKSEITGERSQDESCDTPVLENARIRSNSQWFKVNDTLDYECLDGFESRDGRAGSIVCGNDGWSHKPACYGVGEGLESVGNLSGFRVFQAKGTKRSALIAKIPNLGVTTFVNHPQVSALPGEEDEEALHCLTRVEVTEFEDIKSGYRIDFYFDENPYFENKVLSKEFHLNESGDPSSISTEIQWKSGKDLTKRSSQTQNKASRKRQQVRTQPCPPPPQIPNAQNMATTVNYQDGEKVSVVCQDNYIIQGAEEIVCRDGRWQSIPRCVEKLGCPQPPRIEHGTIKSSEFSEEIKETLKPKLYPHGSKLSYTCEDGFRISEKEEITCEMGKWSSLPLCVGLPCAPPEYVVPHSFPLHKADTYQYGEEIVYECEKGFGTKGSASIKCLGGKWSHPPECIKTDCFGLPDFGIAIPIGPKKDSYRSEEKVTYMCPNNYQLDGPNFIQCIKSQWIGKPICKDISCENPPKVENAIILNEKPRYLPGQTARYECIKPFELFGEVEVTCFNGYWSQPPQCAEPSGKCVSPPSIDNGDITSFPLVAYAPGSSVEYKCQVFYVFQGPRTIICRNGKWSPPPPKCLEPCIVSEEIMRRHNIKFQWSYKTKIYSTTGEVIEFDCLSGYCRKTPAHTFRATCHDGKLLYPECG</sequence>
<evidence type="ECO:0000313" key="12">
    <source>
        <dbReference type="Proteomes" id="UP000248482"/>
    </source>
</evidence>
<organism evidence="12 13">
    <name type="scientific">Enhydra lutris kenyoni</name>
    <name type="common">northern sea otter</name>
    <dbReference type="NCBI Taxonomy" id="391180"/>
    <lineage>
        <taxon>Eukaryota</taxon>
        <taxon>Metazoa</taxon>
        <taxon>Chordata</taxon>
        <taxon>Craniata</taxon>
        <taxon>Vertebrata</taxon>
        <taxon>Euteleostomi</taxon>
        <taxon>Mammalia</taxon>
        <taxon>Eutheria</taxon>
        <taxon>Laurasiatheria</taxon>
        <taxon>Carnivora</taxon>
        <taxon>Caniformia</taxon>
        <taxon>Musteloidea</taxon>
        <taxon>Mustelidae</taxon>
        <taxon>Lutrinae</taxon>
        <taxon>Enhydra</taxon>
    </lineage>
</organism>
<keyword evidence="8" id="KW-0325">Glycoprotein</keyword>
<keyword evidence="3" id="KW-0964">Secreted</keyword>
<evidence type="ECO:0000256" key="2">
    <source>
        <dbReference type="ARBA" id="ARBA00009947"/>
    </source>
</evidence>
<evidence type="ECO:0000259" key="11">
    <source>
        <dbReference type="PROSITE" id="PS50923"/>
    </source>
</evidence>
<dbReference type="GO" id="GO:0005634">
    <property type="term" value="C:nucleus"/>
    <property type="evidence" value="ECO:0007669"/>
    <property type="project" value="InterPro"/>
</dbReference>
<dbReference type="GO" id="GO:0005615">
    <property type="term" value="C:extracellular space"/>
    <property type="evidence" value="ECO:0007669"/>
    <property type="project" value="TreeGrafter"/>
</dbReference>
<dbReference type="Gene3D" id="2.10.70.10">
    <property type="entry name" value="Complement Module, domain 1"/>
    <property type="match status" value="10"/>
</dbReference>
<reference evidence="13" key="1">
    <citation type="submission" date="2025-08" db="UniProtKB">
        <authorList>
            <consortium name="RefSeq"/>
        </authorList>
    </citation>
    <scope>IDENTIFICATION</scope>
    <source>
        <tissue evidence="13">Blood</tissue>
    </source>
</reference>
<dbReference type="InterPro" id="IPR037231">
    <property type="entry name" value="NAP-like_sf"/>
</dbReference>
<feature type="domain" description="Sushi" evidence="11">
    <location>
        <begin position="440"/>
        <end position="508"/>
    </location>
</feature>
<dbReference type="Gene3D" id="3.30.1120.90">
    <property type="entry name" value="Nucleosome assembly protein"/>
    <property type="match status" value="1"/>
</dbReference>
<dbReference type="RefSeq" id="XP_022364363.1">
    <property type="nucleotide sequence ID" value="XM_022508655.1"/>
</dbReference>
<feature type="domain" description="Sushi" evidence="11">
    <location>
        <begin position="627"/>
        <end position="684"/>
    </location>
</feature>
<feature type="domain" description="Sushi" evidence="11">
    <location>
        <begin position="509"/>
        <end position="567"/>
    </location>
</feature>
<evidence type="ECO:0000256" key="6">
    <source>
        <dbReference type="ARBA" id="ARBA00022737"/>
    </source>
</evidence>
<dbReference type="FunFam" id="3.30.1120.90:FF:000002">
    <property type="entry name" value="Testis-specific Y-encoded-like protein 2"/>
    <property type="match status" value="1"/>
</dbReference>
<protein>
    <submittedName>
        <fullName evidence="13">Complement factor H-like</fullName>
    </submittedName>
</protein>
<evidence type="ECO:0000256" key="5">
    <source>
        <dbReference type="ARBA" id="ARBA00022729"/>
    </source>
</evidence>
<dbReference type="InterPro" id="IPR000436">
    <property type="entry name" value="Sushi_SCR_CCP_dom"/>
</dbReference>